<dbReference type="SMART" id="SM00448">
    <property type="entry name" value="REC"/>
    <property type="match status" value="1"/>
</dbReference>
<dbReference type="RefSeq" id="WP_145076300.1">
    <property type="nucleotide sequence ID" value="NZ_CP036425.1"/>
</dbReference>
<dbReference type="GO" id="GO:0016301">
    <property type="term" value="F:kinase activity"/>
    <property type="evidence" value="ECO:0007669"/>
    <property type="project" value="UniProtKB-KW"/>
</dbReference>
<dbReference type="AlphaFoldDB" id="A0A517YSZ9"/>
<dbReference type="Pfam" id="PF13185">
    <property type="entry name" value="GAF_2"/>
    <property type="match status" value="1"/>
</dbReference>
<accession>A0A517YSZ9</accession>
<dbReference type="Pfam" id="PF00072">
    <property type="entry name" value="Response_reg"/>
    <property type="match status" value="1"/>
</dbReference>
<evidence type="ECO:0000259" key="5">
    <source>
        <dbReference type="PROSITE" id="PS50110"/>
    </source>
</evidence>
<dbReference type="Gene3D" id="3.30.450.40">
    <property type="match status" value="1"/>
</dbReference>
<protein>
    <submittedName>
        <fullName evidence="6">Transcriptional regulatory protein QseF</fullName>
    </submittedName>
</protein>
<sequence length="581" mass="64472">MSIQRPKVLVFKGRVTGNMNVAGLLSDHFEVEIVTTMEDALEAMRTETFHAVYADTGDFLPLERALVGEKASMVLNTIGEGVLIVDSDGRCSWSNTKMQGFAPEVAEHAKRICTQALHIFSSLIARSSSKQTPRSKKFTFQVLDRYYEMITSPVVDDTGKVRQVVAVVWDATSGRRLQSKIDAIDSAGRELTRIESDVVAKATPSDRLKILQEKIIKYSKDLMHFDHFSIRLLDKRTNKLEVVISEGLPHEALEIDLYAQPEGNGISGYVGATGRSYICHDTEKDSRYVIGLAHCKSSLTVPLTMFDDVVGVYNIESSQVGAFTEEDRQFAEIFGRNVALALNILDLLVVERYTTSGQITDSVAQEMSQPINDIVTEAQTLMEEYIGDDSMRARLNRILENVISLRDSVRAVTAGPKAVLGTEKVAESIDDPALKSKKILIADDEPNIRQTISDVLKKHGCNVTSCKDGYEACSQLEQHQDFDLVISDIKMPYRNGYEIFAAAQRTQEGLPVLLMTGFGYDPHHSIVRASQEGLSSVLFKPFKVDQLIEEVRKALGIVEPELPPADEMIEADEQKGRATSD</sequence>
<dbReference type="Gene3D" id="3.40.50.2300">
    <property type="match status" value="1"/>
</dbReference>
<keyword evidence="2" id="KW-0808">Transferase</keyword>
<gene>
    <name evidence="6" type="primary">qseF</name>
    <name evidence="6" type="ORF">KS4_13870</name>
</gene>
<feature type="modified residue" description="4-aspartylphosphate" evidence="4">
    <location>
        <position position="488"/>
    </location>
</feature>
<dbReference type="InterPro" id="IPR011006">
    <property type="entry name" value="CheY-like_superfamily"/>
</dbReference>
<keyword evidence="7" id="KW-1185">Reference proteome</keyword>
<dbReference type="PROSITE" id="PS50110">
    <property type="entry name" value="RESPONSE_REGULATORY"/>
    <property type="match status" value="1"/>
</dbReference>
<evidence type="ECO:0000256" key="4">
    <source>
        <dbReference type="PROSITE-ProRule" id="PRU00169"/>
    </source>
</evidence>
<feature type="domain" description="Response regulatory" evidence="5">
    <location>
        <begin position="438"/>
        <end position="555"/>
    </location>
</feature>
<dbReference type="InterPro" id="IPR001789">
    <property type="entry name" value="Sig_transdc_resp-reg_receiver"/>
</dbReference>
<dbReference type="EMBL" id="CP036425">
    <property type="protein sequence ID" value="QDU33341.1"/>
    <property type="molecule type" value="Genomic_DNA"/>
</dbReference>
<proteinExistence type="predicted"/>
<keyword evidence="3" id="KW-0418">Kinase</keyword>
<organism evidence="6 7">
    <name type="scientific">Poriferisphaera corsica</name>
    <dbReference type="NCBI Taxonomy" id="2528020"/>
    <lineage>
        <taxon>Bacteria</taxon>
        <taxon>Pseudomonadati</taxon>
        <taxon>Planctomycetota</taxon>
        <taxon>Phycisphaerae</taxon>
        <taxon>Phycisphaerales</taxon>
        <taxon>Phycisphaeraceae</taxon>
        <taxon>Poriferisphaera</taxon>
    </lineage>
</organism>
<dbReference type="KEGG" id="pcor:KS4_13870"/>
<evidence type="ECO:0000313" key="6">
    <source>
        <dbReference type="EMBL" id="QDU33341.1"/>
    </source>
</evidence>
<keyword evidence="1 4" id="KW-0597">Phosphoprotein</keyword>
<dbReference type="GO" id="GO:0000160">
    <property type="term" value="P:phosphorelay signal transduction system"/>
    <property type="evidence" value="ECO:0007669"/>
    <property type="project" value="InterPro"/>
</dbReference>
<dbReference type="OrthoDB" id="227620at2"/>
<dbReference type="SMART" id="SM00065">
    <property type="entry name" value="GAF"/>
    <property type="match status" value="1"/>
</dbReference>
<reference evidence="6 7" key="1">
    <citation type="submission" date="2019-02" db="EMBL/GenBank/DDBJ databases">
        <title>Deep-cultivation of Planctomycetes and their phenomic and genomic characterization uncovers novel biology.</title>
        <authorList>
            <person name="Wiegand S."/>
            <person name="Jogler M."/>
            <person name="Boedeker C."/>
            <person name="Pinto D."/>
            <person name="Vollmers J."/>
            <person name="Rivas-Marin E."/>
            <person name="Kohn T."/>
            <person name="Peeters S.H."/>
            <person name="Heuer A."/>
            <person name="Rast P."/>
            <person name="Oberbeckmann S."/>
            <person name="Bunk B."/>
            <person name="Jeske O."/>
            <person name="Meyerdierks A."/>
            <person name="Storesund J.E."/>
            <person name="Kallscheuer N."/>
            <person name="Luecker S."/>
            <person name="Lage O.M."/>
            <person name="Pohl T."/>
            <person name="Merkel B.J."/>
            <person name="Hornburger P."/>
            <person name="Mueller R.-W."/>
            <person name="Bruemmer F."/>
            <person name="Labrenz M."/>
            <person name="Spormann A.M."/>
            <person name="Op den Camp H."/>
            <person name="Overmann J."/>
            <person name="Amann R."/>
            <person name="Jetten M.S.M."/>
            <person name="Mascher T."/>
            <person name="Medema M.H."/>
            <person name="Devos D.P."/>
            <person name="Kaster A.-K."/>
            <person name="Ovreas L."/>
            <person name="Rohde M."/>
            <person name="Galperin M.Y."/>
            <person name="Jogler C."/>
        </authorList>
    </citation>
    <scope>NUCLEOTIDE SEQUENCE [LARGE SCALE GENOMIC DNA]</scope>
    <source>
        <strain evidence="6 7">KS4</strain>
    </source>
</reference>
<name>A0A517YSZ9_9BACT</name>
<dbReference type="SUPFAM" id="SSF55781">
    <property type="entry name" value="GAF domain-like"/>
    <property type="match status" value="1"/>
</dbReference>
<dbReference type="CDD" id="cd00156">
    <property type="entry name" value="REC"/>
    <property type="match status" value="1"/>
</dbReference>
<dbReference type="InterPro" id="IPR029016">
    <property type="entry name" value="GAF-like_dom_sf"/>
</dbReference>
<evidence type="ECO:0000256" key="1">
    <source>
        <dbReference type="ARBA" id="ARBA00022553"/>
    </source>
</evidence>
<evidence type="ECO:0000313" key="7">
    <source>
        <dbReference type="Proteomes" id="UP000317369"/>
    </source>
</evidence>
<dbReference type="Proteomes" id="UP000317369">
    <property type="component" value="Chromosome"/>
</dbReference>
<evidence type="ECO:0000256" key="2">
    <source>
        <dbReference type="ARBA" id="ARBA00022679"/>
    </source>
</evidence>
<dbReference type="Gene3D" id="3.30.450.20">
    <property type="entry name" value="PAS domain"/>
    <property type="match status" value="1"/>
</dbReference>
<dbReference type="SUPFAM" id="SSF52172">
    <property type="entry name" value="CheY-like"/>
    <property type="match status" value="1"/>
</dbReference>
<dbReference type="PANTHER" id="PTHR44591:SF3">
    <property type="entry name" value="RESPONSE REGULATORY DOMAIN-CONTAINING PROTEIN"/>
    <property type="match status" value="1"/>
</dbReference>
<dbReference type="PANTHER" id="PTHR44591">
    <property type="entry name" value="STRESS RESPONSE REGULATOR PROTEIN 1"/>
    <property type="match status" value="1"/>
</dbReference>
<dbReference type="InterPro" id="IPR003018">
    <property type="entry name" value="GAF"/>
</dbReference>
<dbReference type="InterPro" id="IPR050595">
    <property type="entry name" value="Bact_response_regulator"/>
</dbReference>
<evidence type="ECO:0000256" key="3">
    <source>
        <dbReference type="ARBA" id="ARBA00022777"/>
    </source>
</evidence>